<sequence length="195" mass="21379">MSLHNKNIGIALTGSFCTFDKAFEEIEHLLAENVNVYPILSFNSQKINSRFGKAADFYDRLKQMTGKEPITTIEDAEPIGPKNMFDIMAIIPCTGNTLAKLANGITDTPVLMAAKAHIRNNKPLVISVATNDALGLNLKNIGTLLNTKNIYFVPFGQDSPDNKPKSMIAHTHLLKLTIESALEGKQIQPVVISPF</sequence>
<dbReference type="EMBL" id="CP048000">
    <property type="protein sequence ID" value="QHQ62138.1"/>
    <property type="molecule type" value="Genomic_DNA"/>
</dbReference>
<dbReference type="Gene3D" id="3.40.50.1950">
    <property type="entry name" value="Flavin prenyltransferase-like"/>
    <property type="match status" value="1"/>
</dbReference>
<accession>A0A6P1TRT7</accession>
<reference evidence="2 3" key="1">
    <citation type="submission" date="2020-01" db="EMBL/GenBank/DDBJ databases">
        <title>Genome analysis of Anaerocolumna sp. CBA3638.</title>
        <authorList>
            <person name="Kim J."/>
            <person name="Roh S.W."/>
        </authorList>
    </citation>
    <scope>NUCLEOTIDE SEQUENCE [LARGE SCALE GENOMIC DNA]</scope>
    <source>
        <strain evidence="2 3">CBA3638</strain>
    </source>
</reference>
<dbReference type="InterPro" id="IPR036551">
    <property type="entry name" value="Flavin_trans-like"/>
</dbReference>
<gene>
    <name evidence="2" type="ORF">Ana3638_16240</name>
</gene>
<dbReference type="Proteomes" id="UP000464314">
    <property type="component" value="Chromosome"/>
</dbReference>
<dbReference type="NCBIfam" id="TIGR02852">
    <property type="entry name" value="spore_dpaB"/>
    <property type="match status" value="1"/>
</dbReference>
<dbReference type="RefSeq" id="WP_161838963.1">
    <property type="nucleotide sequence ID" value="NZ_CP048000.1"/>
</dbReference>
<dbReference type="GO" id="GO:0003824">
    <property type="term" value="F:catalytic activity"/>
    <property type="evidence" value="ECO:0007669"/>
    <property type="project" value="InterPro"/>
</dbReference>
<dbReference type="Pfam" id="PF02441">
    <property type="entry name" value="Flavoprotein"/>
    <property type="match status" value="1"/>
</dbReference>
<protein>
    <submittedName>
        <fullName evidence="2">Dipicolinate synthase subunit B</fullName>
    </submittedName>
</protein>
<dbReference type="KEGG" id="anr:Ana3638_16240"/>
<dbReference type="InterPro" id="IPR014214">
    <property type="entry name" value="Dipicolinic_acid_synth_B"/>
</dbReference>
<dbReference type="InterPro" id="IPR003382">
    <property type="entry name" value="Flavoprotein"/>
</dbReference>
<evidence type="ECO:0000259" key="1">
    <source>
        <dbReference type="Pfam" id="PF02441"/>
    </source>
</evidence>
<keyword evidence="3" id="KW-1185">Reference proteome</keyword>
<dbReference type="PIRSF" id="PIRSF001390">
    <property type="entry name" value="Dipicolinate_synth_subunit_B"/>
    <property type="match status" value="1"/>
</dbReference>
<name>A0A6P1TRT7_9FIRM</name>
<proteinExistence type="predicted"/>
<evidence type="ECO:0000313" key="2">
    <source>
        <dbReference type="EMBL" id="QHQ62138.1"/>
    </source>
</evidence>
<dbReference type="SUPFAM" id="SSF52507">
    <property type="entry name" value="Homo-oligomeric flavin-containing Cys decarboxylases, HFCD"/>
    <property type="match status" value="1"/>
</dbReference>
<organism evidence="2 3">
    <name type="scientific">Anaerocolumna sedimenticola</name>
    <dbReference type="NCBI Taxonomy" id="2696063"/>
    <lineage>
        <taxon>Bacteria</taxon>
        <taxon>Bacillati</taxon>
        <taxon>Bacillota</taxon>
        <taxon>Clostridia</taxon>
        <taxon>Lachnospirales</taxon>
        <taxon>Lachnospiraceae</taxon>
        <taxon>Anaerocolumna</taxon>
    </lineage>
</organism>
<evidence type="ECO:0000313" key="3">
    <source>
        <dbReference type="Proteomes" id="UP000464314"/>
    </source>
</evidence>
<dbReference type="NCBIfam" id="NF006161">
    <property type="entry name" value="PRK08305.1"/>
    <property type="match status" value="1"/>
</dbReference>
<dbReference type="AlphaFoldDB" id="A0A6P1TRT7"/>
<feature type="domain" description="Flavoprotein" evidence="1">
    <location>
        <begin position="6"/>
        <end position="173"/>
    </location>
</feature>